<dbReference type="STRING" id="999552.METH_14300"/>
<sequence length="85" mass="9370">MIEISWGTPMTIFLPSEGRTQKITTIEQAHFWLQRAWPVSDRNRNIAIEKIDAVMDCLAPVGTARAAFLSAVDTAGYQMDSVASA</sequence>
<keyword evidence="2" id="KW-1185">Reference proteome</keyword>
<gene>
    <name evidence="1" type="ORF">METH_14300</name>
</gene>
<dbReference type="InterPro" id="IPR010385">
    <property type="entry name" value="DUF982"/>
</dbReference>
<dbReference type="Proteomes" id="UP000018780">
    <property type="component" value="Chromosome"/>
</dbReference>
<name>V9VUM1_9RHOB</name>
<dbReference type="Pfam" id="PF06169">
    <property type="entry name" value="DUF982"/>
    <property type="match status" value="1"/>
</dbReference>
<dbReference type="KEGG" id="lmd:METH_14300"/>
<evidence type="ECO:0000313" key="1">
    <source>
        <dbReference type="EMBL" id="AHD01713.1"/>
    </source>
</evidence>
<dbReference type="HOGENOM" id="CLU_164051_0_0_5"/>
<dbReference type="EMBL" id="CP006773">
    <property type="protein sequence ID" value="AHD01713.1"/>
    <property type="molecule type" value="Genomic_DNA"/>
</dbReference>
<reference evidence="1 2" key="1">
    <citation type="submission" date="2013-09" db="EMBL/GenBank/DDBJ databases">
        <authorList>
            <consortium name="DOE Joint Genome Institute"/>
            <person name="Klenk H.-P."/>
            <person name="Huntemann M."/>
            <person name="Han J."/>
            <person name="Chen A."/>
            <person name="Kyrpides N."/>
            <person name="Mavromatis K."/>
            <person name="Markowitz V."/>
            <person name="Palaniappan K."/>
            <person name="Ivanova N."/>
            <person name="Schaumberg A."/>
            <person name="Pati A."/>
            <person name="Liolios K."/>
            <person name="Nordberg H.P."/>
            <person name="Cantor M.N."/>
            <person name="Hua S.X."/>
            <person name="Woyke T."/>
        </authorList>
    </citation>
    <scope>NUCLEOTIDE SEQUENCE [LARGE SCALE GENOMIC DNA]</scope>
    <source>
        <strain evidence="1 2">DSM 14336</strain>
    </source>
</reference>
<organism evidence="1 2">
    <name type="scientific">Leisingera methylohalidivorans DSM 14336</name>
    <dbReference type="NCBI Taxonomy" id="999552"/>
    <lineage>
        <taxon>Bacteria</taxon>
        <taxon>Pseudomonadati</taxon>
        <taxon>Pseudomonadota</taxon>
        <taxon>Alphaproteobacteria</taxon>
        <taxon>Rhodobacterales</taxon>
        <taxon>Roseobacteraceae</taxon>
        <taxon>Leisingera</taxon>
    </lineage>
</organism>
<protein>
    <recommendedName>
        <fullName evidence="3">DUF982 domain-containing protein</fullName>
    </recommendedName>
</protein>
<evidence type="ECO:0008006" key="3">
    <source>
        <dbReference type="Google" id="ProtNLM"/>
    </source>
</evidence>
<accession>V9VUM1</accession>
<dbReference type="Gene3D" id="6.10.250.730">
    <property type="match status" value="1"/>
</dbReference>
<dbReference type="AlphaFoldDB" id="V9VUM1"/>
<proteinExistence type="predicted"/>
<evidence type="ECO:0000313" key="2">
    <source>
        <dbReference type="Proteomes" id="UP000018780"/>
    </source>
</evidence>